<keyword evidence="4" id="KW-1185">Reference proteome</keyword>
<feature type="domain" description="Histidine kinase/HSP90-like ATPase" evidence="2">
    <location>
        <begin position="486"/>
        <end position="605"/>
    </location>
</feature>
<organism evidence="3 4">
    <name type="scientific">Paenibacillus montanisoli</name>
    <dbReference type="NCBI Taxonomy" id="2081970"/>
    <lineage>
        <taxon>Bacteria</taxon>
        <taxon>Bacillati</taxon>
        <taxon>Bacillota</taxon>
        <taxon>Bacilli</taxon>
        <taxon>Bacillales</taxon>
        <taxon>Paenibacillaceae</taxon>
        <taxon>Paenibacillus</taxon>
    </lineage>
</organism>
<sequence>MSTTTTTLTAGEGEPQVKLRRFSIGIVKKMILGYIVIILLPTICIGMLYYRQIHNNALQDFANNREYFIKQFGTALTMNMSQIEMIHDIFQTNKVLSGLLAGKYRAESEQVYVYLRDLVPLFSFYKSNSFYIDQIRIFKTDPKVLSMGTSIVEPDDSIPDEAVRLNVGEGYWLQQLSTPSALQLTYYKKLYNDDFTKATGLMEIRLKFTFISSMFHTSDVKGTPMHYYLAGDADDTKDGRINEIVALSAKLPLGSADKERIHSSVQGAKTYRYMDSEIGQLLVNSFHVPKLKSTILTVTPTSELFQQTKNSVQFYVLMIAALLLILTFAYFFTVSTVVQRIVKLGKHMRGNLLAKYQEDQDGDEIGFLVSSYNKMIDRHDELMSKVDISQLRQKEAAYLALQAQINPHFIYNGLEAIRMAAEESDSPDVAKMIYALGQSIRYSLSKSQHVKLQDELTHIRSYLQIYKVRMEERLQYDIDVEDESLLRIDCPRFIIQPLVENAIVHGISKKRGTGTLLIRVYGEDGTAFVRIQDDGAGMTPEKLEQLRQKLAGYTAPQEPEQQQGGIGVMNVHERMISQYGQAYGLIVESEQGIGTTITLRMPKEGNAE</sequence>
<evidence type="ECO:0000259" key="2">
    <source>
        <dbReference type="SMART" id="SM00387"/>
    </source>
</evidence>
<dbReference type="EMBL" id="QLUW01000004">
    <property type="protein sequence ID" value="RAP74682.1"/>
    <property type="molecule type" value="Genomic_DNA"/>
</dbReference>
<dbReference type="Proteomes" id="UP000249260">
    <property type="component" value="Unassembled WGS sequence"/>
</dbReference>
<accession>A0A328TY74</accession>
<dbReference type="SUPFAM" id="SSF55874">
    <property type="entry name" value="ATPase domain of HSP90 chaperone/DNA topoisomerase II/histidine kinase"/>
    <property type="match status" value="1"/>
</dbReference>
<dbReference type="OrthoDB" id="9776552at2"/>
<dbReference type="GO" id="GO:0000155">
    <property type="term" value="F:phosphorelay sensor kinase activity"/>
    <property type="evidence" value="ECO:0007669"/>
    <property type="project" value="InterPro"/>
</dbReference>
<dbReference type="InterPro" id="IPR010559">
    <property type="entry name" value="Sig_transdc_His_kin_internal"/>
</dbReference>
<feature type="transmembrane region" description="Helical" evidence="1">
    <location>
        <begin position="31"/>
        <end position="50"/>
    </location>
</feature>
<dbReference type="InterPro" id="IPR036890">
    <property type="entry name" value="HATPase_C_sf"/>
</dbReference>
<proteinExistence type="predicted"/>
<name>A0A328TY74_9BACL</name>
<dbReference type="InterPro" id="IPR050640">
    <property type="entry name" value="Bact_2-comp_sensor_kinase"/>
</dbReference>
<dbReference type="PANTHER" id="PTHR34220:SF7">
    <property type="entry name" value="SENSOR HISTIDINE KINASE YPDA"/>
    <property type="match status" value="1"/>
</dbReference>
<dbReference type="SMART" id="SM00387">
    <property type="entry name" value="HATPase_c"/>
    <property type="match status" value="1"/>
</dbReference>
<keyword evidence="1" id="KW-0472">Membrane</keyword>
<evidence type="ECO:0000313" key="4">
    <source>
        <dbReference type="Proteomes" id="UP000249260"/>
    </source>
</evidence>
<feature type="transmembrane region" description="Helical" evidence="1">
    <location>
        <begin position="314"/>
        <end position="338"/>
    </location>
</feature>
<evidence type="ECO:0000256" key="1">
    <source>
        <dbReference type="SAM" id="Phobius"/>
    </source>
</evidence>
<dbReference type="Pfam" id="PF02518">
    <property type="entry name" value="HATPase_c"/>
    <property type="match status" value="1"/>
</dbReference>
<evidence type="ECO:0000313" key="3">
    <source>
        <dbReference type="EMBL" id="RAP74682.1"/>
    </source>
</evidence>
<dbReference type="PANTHER" id="PTHR34220">
    <property type="entry name" value="SENSOR HISTIDINE KINASE YPDA"/>
    <property type="match status" value="1"/>
</dbReference>
<protein>
    <recommendedName>
        <fullName evidence="2">Histidine kinase/HSP90-like ATPase domain-containing protein</fullName>
    </recommendedName>
</protein>
<reference evidence="3 4" key="1">
    <citation type="submission" date="2018-06" db="EMBL/GenBank/DDBJ databases">
        <title>Paenibacillus montanisoli sp. nov., isolated from mountain area soil.</title>
        <authorList>
            <person name="Wu M."/>
        </authorList>
    </citation>
    <scope>NUCLEOTIDE SEQUENCE [LARGE SCALE GENOMIC DNA]</scope>
    <source>
        <strain evidence="3 4">RA17</strain>
    </source>
</reference>
<keyword evidence="1" id="KW-1133">Transmembrane helix</keyword>
<gene>
    <name evidence="3" type="ORF">DL346_21805</name>
</gene>
<dbReference type="Gene3D" id="6.10.340.10">
    <property type="match status" value="1"/>
</dbReference>
<keyword evidence="1" id="KW-0812">Transmembrane</keyword>
<dbReference type="GO" id="GO:0016020">
    <property type="term" value="C:membrane"/>
    <property type="evidence" value="ECO:0007669"/>
    <property type="project" value="InterPro"/>
</dbReference>
<dbReference type="AlphaFoldDB" id="A0A328TY74"/>
<dbReference type="InterPro" id="IPR003594">
    <property type="entry name" value="HATPase_dom"/>
</dbReference>
<dbReference type="Gene3D" id="3.30.565.10">
    <property type="entry name" value="Histidine kinase-like ATPase, C-terminal domain"/>
    <property type="match status" value="1"/>
</dbReference>
<comment type="caution">
    <text evidence="3">The sequence shown here is derived from an EMBL/GenBank/DDBJ whole genome shotgun (WGS) entry which is preliminary data.</text>
</comment>
<dbReference type="Pfam" id="PF06580">
    <property type="entry name" value="His_kinase"/>
    <property type="match status" value="1"/>
</dbReference>